<proteinExistence type="predicted"/>
<dbReference type="EMBL" id="CP014352">
    <property type="protein sequence ID" value="AMS06864.1"/>
    <property type="molecule type" value="Genomic_DNA"/>
</dbReference>
<evidence type="ECO:0000313" key="3">
    <source>
        <dbReference type="EMBL" id="AMS06864.1"/>
    </source>
</evidence>
<reference evidence="2 5" key="2">
    <citation type="submission" date="2016-02" db="EMBL/GenBank/DDBJ databases">
        <title>Complete Genome Sequence of Propionibacterium acidipropionici ATCC 55737.</title>
        <authorList>
            <person name="Luna Flores C.H."/>
            <person name="Nielsen L.K."/>
            <person name="Marcellin E."/>
        </authorList>
    </citation>
    <scope>NUCLEOTIDE SEQUENCE [LARGE SCALE GENOMIC DNA]</scope>
    <source>
        <strain evidence="2 5">ATCC 55737</strain>
    </source>
</reference>
<accession>A0AAC9AMM0</accession>
<sequence length="290" mass="32225">MAEYSVEYLKRLQDSVTQFESAFNAWMATQVEKESLAYSGLMPTVWTKEEADPAAVKRLELDVARTSGLAGRAVSVTGAYIYVAGHPPLDPITNWFIMSEPRALISPRDVRMTAANVKGRLESMVIDAEFEDEDAAPTFSPARLHKVVWSNAAEQWTAHHYRIAVREAAEGLTLFWREKLGRKDVDGRKFWQQTLSPGEPKSGQPKLAWPGDAADMSVKSMQNGLCPLATSLKELAEGLTSTVRNATTHTTSELSEQEAMERLAAYSYLARLLDECDVRLAEDDAQVNQV</sequence>
<protein>
    <recommendedName>
        <fullName evidence="1">Conserved hypothetical protein CHP02391 domain-containing protein</fullName>
    </recommendedName>
</protein>
<evidence type="ECO:0000313" key="4">
    <source>
        <dbReference type="EMBL" id="AOZ45649.1"/>
    </source>
</evidence>
<evidence type="ECO:0000313" key="2">
    <source>
        <dbReference type="EMBL" id="AMS04152.1"/>
    </source>
</evidence>
<dbReference type="Proteomes" id="UP000178666">
    <property type="component" value="Chromosome"/>
</dbReference>
<feature type="domain" description="Conserved hypothetical protein CHP02391" evidence="1">
    <location>
        <begin position="143"/>
        <end position="273"/>
    </location>
</feature>
<dbReference type="Pfam" id="PF09509">
    <property type="entry name" value="Hypoth_Ymh"/>
    <property type="match status" value="1"/>
</dbReference>
<dbReference type="Proteomes" id="UP000075221">
    <property type="component" value="Chromosome"/>
</dbReference>
<reference evidence="4 6" key="1">
    <citation type="journal article" date="2016" name="Plant Dis.">
        <title>Improved production of propionic acid using genome shuffling.</title>
        <authorList>
            <person name="Luna-Flores C.H."/>
            <person name="Palfreyman R.W."/>
            <person name="Kromer J.O."/>
            <person name="Nielsen L.K."/>
            <person name="Marcellin E."/>
        </authorList>
    </citation>
    <scope>NUCLEOTIDE SEQUENCE [LARGE SCALE GENOMIC DNA]</scope>
    <source>
        <strain evidence="4 6">F3E8</strain>
    </source>
</reference>
<dbReference type="EMBL" id="CP014352">
    <property type="protein sequence ID" value="AMS04152.1"/>
    <property type="molecule type" value="Genomic_DNA"/>
</dbReference>
<organism evidence="2 5">
    <name type="scientific">Acidipropionibacterium acidipropionici</name>
    <dbReference type="NCBI Taxonomy" id="1748"/>
    <lineage>
        <taxon>Bacteria</taxon>
        <taxon>Bacillati</taxon>
        <taxon>Actinomycetota</taxon>
        <taxon>Actinomycetes</taxon>
        <taxon>Propionibacteriales</taxon>
        <taxon>Propionibacteriaceae</taxon>
        <taxon>Acidipropionibacterium</taxon>
    </lineage>
</organism>
<dbReference type="RefSeq" id="WP_062818742.1">
    <property type="nucleotide sequence ID" value="NZ_CP014352.1"/>
</dbReference>
<evidence type="ECO:0000313" key="5">
    <source>
        <dbReference type="Proteomes" id="UP000075221"/>
    </source>
</evidence>
<keyword evidence="6" id="KW-1185">Reference proteome</keyword>
<dbReference type="InterPro" id="IPR012654">
    <property type="entry name" value="CHP02391"/>
</dbReference>
<evidence type="ECO:0000313" key="6">
    <source>
        <dbReference type="Proteomes" id="UP000178666"/>
    </source>
</evidence>
<name>A0AAC9AMM0_9ACTN</name>
<dbReference type="EMBL" id="CP015970">
    <property type="protein sequence ID" value="AOZ45649.1"/>
    <property type="molecule type" value="Genomic_DNA"/>
</dbReference>
<evidence type="ECO:0000259" key="1">
    <source>
        <dbReference type="Pfam" id="PF09509"/>
    </source>
</evidence>
<dbReference type="AlphaFoldDB" id="A0AAC9AMM0"/>
<gene>
    <name evidence="4" type="ORF">A8L58_01755</name>
    <name evidence="2" type="ORF">AXH35_00285</name>
    <name evidence="3" type="ORF">AXH35_16820</name>
</gene>